<gene>
    <name evidence="2" type="ORF">ACFPET_16740</name>
</gene>
<dbReference type="EMBL" id="JBHSDK010000023">
    <property type="protein sequence ID" value="MFC4336850.1"/>
    <property type="molecule type" value="Genomic_DNA"/>
</dbReference>
<dbReference type="RefSeq" id="WP_380623207.1">
    <property type="nucleotide sequence ID" value="NZ_JBHSDK010000023.1"/>
</dbReference>
<keyword evidence="3" id="KW-1185">Reference proteome</keyword>
<evidence type="ECO:0000313" key="3">
    <source>
        <dbReference type="Proteomes" id="UP001595823"/>
    </source>
</evidence>
<organism evidence="2 3">
    <name type="scientific">Salininema proteolyticum</name>
    <dbReference type="NCBI Taxonomy" id="1607685"/>
    <lineage>
        <taxon>Bacteria</taxon>
        <taxon>Bacillati</taxon>
        <taxon>Actinomycetota</taxon>
        <taxon>Actinomycetes</taxon>
        <taxon>Glycomycetales</taxon>
        <taxon>Glycomycetaceae</taxon>
        <taxon>Salininema</taxon>
    </lineage>
</organism>
<evidence type="ECO:0000256" key="1">
    <source>
        <dbReference type="SAM" id="Phobius"/>
    </source>
</evidence>
<reference evidence="3" key="1">
    <citation type="journal article" date="2019" name="Int. J. Syst. Evol. Microbiol.">
        <title>The Global Catalogue of Microorganisms (GCM) 10K type strain sequencing project: providing services to taxonomists for standard genome sequencing and annotation.</title>
        <authorList>
            <consortium name="The Broad Institute Genomics Platform"/>
            <consortium name="The Broad Institute Genome Sequencing Center for Infectious Disease"/>
            <person name="Wu L."/>
            <person name="Ma J."/>
        </authorList>
    </citation>
    <scope>NUCLEOTIDE SEQUENCE [LARGE SCALE GENOMIC DNA]</scope>
    <source>
        <strain evidence="3">IBRC-M 10908</strain>
    </source>
</reference>
<keyword evidence="1" id="KW-1133">Transmembrane helix</keyword>
<accession>A0ABV8U234</accession>
<evidence type="ECO:0000313" key="2">
    <source>
        <dbReference type="EMBL" id="MFC4336850.1"/>
    </source>
</evidence>
<keyword evidence="1" id="KW-0472">Membrane</keyword>
<keyword evidence="1" id="KW-0812">Transmembrane</keyword>
<comment type="caution">
    <text evidence="2">The sequence shown here is derived from an EMBL/GenBank/DDBJ whole genome shotgun (WGS) entry which is preliminary data.</text>
</comment>
<protein>
    <recommendedName>
        <fullName evidence="4">Phage holin family protein</fullName>
    </recommendedName>
</protein>
<sequence length="121" mass="13066">MKRRLVRKAKSFLRRHPRLKRLAGRARDARAALSVREAGFFAVAAAVNAAAPLFLPWQAALGLFAVTMAVVLWAAVRALAQLRAAGTDPVAVSGEESDSGDPDRRLETLMQHMAVNGHTVP</sequence>
<feature type="transmembrane region" description="Helical" evidence="1">
    <location>
        <begin position="59"/>
        <end position="76"/>
    </location>
</feature>
<evidence type="ECO:0008006" key="4">
    <source>
        <dbReference type="Google" id="ProtNLM"/>
    </source>
</evidence>
<proteinExistence type="predicted"/>
<dbReference type="Proteomes" id="UP001595823">
    <property type="component" value="Unassembled WGS sequence"/>
</dbReference>
<name>A0ABV8U234_9ACTN</name>